<evidence type="ECO:0000313" key="3">
    <source>
        <dbReference type="Proteomes" id="UP000823388"/>
    </source>
</evidence>
<feature type="region of interest" description="Disordered" evidence="1">
    <location>
        <begin position="14"/>
        <end position="113"/>
    </location>
</feature>
<reference evidence="2" key="1">
    <citation type="submission" date="2020-05" db="EMBL/GenBank/DDBJ databases">
        <title>WGS assembly of Panicum virgatum.</title>
        <authorList>
            <person name="Lovell J.T."/>
            <person name="Jenkins J."/>
            <person name="Shu S."/>
            <person name="Juenger T.E."/>
            <person name="Schmutz J."/>
        </authorList>
    </citation>
    <scope>NUCLEOTIDE SEQUENCE</scope>
    <source>
        <strain evidence="2">AP13</strain>
    </source>
</reference>
<feature type="compositionally biased region" description="Basic residues" evidence="1">
    <location>
        <begin position="37"/>
        <end position="55"/>
    </location>
</feature>
<proteinExistence type="predicted"/>
<evidence type="ECO:0000313" key="2">
    <source>
        <dbReference type="EMBL" id="KAG2536547.1"/>
    </source>
</evidence>
<dbReference type="Proteomes" id="UP000823388">
    <property type="component" value="Chromosome 9N"/>
</dbReference>
<protein>
    <submittedName>
        <fullName evidence="2">Uncharacterized protein</fullName>
    </submittedName>
</protein>
<dbReference type="EMBL" id="CM029054">
    <property type="protein sequence ID" value="KAG2536547.1"/>
    <property type="molecule type" value="Genomic_DNA"/>
</dbReference>
<organism evidence="2 3">
    <name type="scientific">Panicum virgatum</name>
    <name type="common">Blackwell switchgrass</name>
    <dbReference type="NCBI Taxonomy" id="38727"/>
    <lineage>
        <taxon>Eukaryota</taxon>
        <taxon>Viridiplantae</taxon>
        <taxon>Streptophyta</taxon>
        <taxon>Embryophyta</taxon>
        <taxon>Tracheophyta</taxon>
        <taxon>Spermatophyta</taxon>
        <taxon>Magnoliopsida</taxon>
        <taxon>Liliopsida</taxon>
        <taxon>Poales</taxon>
        <taxon>Poaceae</taxon>
        <taxon>PACMAD clade</taxon>
        <taxon>Panicoideae</taxon>
        <taxon>Panicodae</taxon>
        <taxon>Paniceae</taxon>
        <taxon>Panicinae</taxon>
        <taxon>Panicum</taxon>
        <taxon>Panicum sect. Hiantes</taxon>
    </lineage>
</organism>
<gene>
    <name evidence="2" type="ORF">PVAP13_9NG191684</name>
</gene>
<comment type="caution">
    <text evidence="2">The sequence shown here is derived from an EMBL/GenBank/DDBJ whole genome shotgun (WGS) entry which is preliminary data.</text>
</comment>
<keyword evidence="3" id="KW-1185">Reference proteome</keyword>
<dbReference type="AlphaFoldDB" id="A0A8T0MHF0"/>
<sequence>MEKYIPSLLECIQPEEEAAADQRRRRPAAKKAEERRERRRALCSRGRCRGHRRQRPAALGMPPNRGEEGPRRRGRVQGGGIHRTRRRMPPSRSGGGRGAPQEALEHAVGEGPDGLPLLALPLRGRERSVGGGGGAWRQWRRWRSRGRRAPRGSGPEPRRVPGLRVEVLAAAALDGEPRAVPPCPGGELLEALRRGEVEVARDVHDLVVPEDGEERAAAGLGGEGEAAEEVEEAKVVAAAVEDVAELDGEGGPCGPGDHDGGGV</sequence>
<name>A0A8T0MHF0_PANVG</name>
<accession>A0A8T0MHF0</accession>
<evidence type="ECO:0000256" key="1">
    <source>
        <dbReference type="SAM" id="MobiDB-lite"/>
    </source>
</evidence>